<evidence type="ECO:0000256" key="5">
    <source>
        <dbReference type="ARBA" id="ARBA00024416"/>
    </source>
</evidence>
<evidence type="ECO:0000256" key="7">
    <source>
        <dbReference type="ARBA" id="ARBA00048472"/>
    </source>
</evidence>
<dbReference type="EMBL" id="PQSP01000013">
    <property type="protein sequence ID" value="RUS65430.1"/>
    <property type="molecule type" value="Genomic_DNA"/>
</dbReference>
<keyword evidence="2" id="KW-0808">Transferase</keyword>
<keyword evidence="1" id="KW-0328">Glycosyltransferase</keyword>
<sequence>MMKKPVWDIFCQVIDNWGDAGICWRLATQLGQRGISARLWIDDPQPLSWMNTPSATCPQVQIVPWHEAANHIAPGEVLIEAFGCHAPDSYLQQAAVLSPPPIWINLEYLSAQPYAAQCHGLPSPQQAGPAKGLTRWFYYPGFTPETGGLLREPELPQMQQNFDPDTWLLRHGIPVMPDHLRVSLFCYANRGLPDLIAQWQNSAKPVHLLVTPGATAQALNPLLSIPVTDLPGTAPQSPVTLQYGHITITWLPFLSQQDFDCLLWSSDLNMVRGEDSWIRAIWAGKPFIWQPYIQDDGEHQHKLDAFLALVPDAPSSWVDFERQWSAQSAPDWACLLSSLDETALALEKLKHQLMAQPDLVTSLIRFVQQKSTATSAA</sequence>
<dbReference type="OrthoDB" id="209085at2"/>
<evidence type="ECO:0000256" key="3">
    <source>
        <dbReference type="ARBA" id="ARBA00024303"/>
    </source>
</evidence>
<gene>
    <name evidence="8" type="ORF">CUZ56_03011</name>
</gene>
<reference evidence="8 9" key="1">
    <citation type="submission" date="2018-01" db="EMBL/GenBank/DDBJ databases">
        <title>Saezia sanguinis gen. nov., sp. nov., in the order Burkholderiales isolated from human blood.</title>
        <authorList>
            <person name="Medina-Pascual M.J."/>
            <person name="Valdezate S."/>
            <person name="Monzon S."/>
            <person name="Cuesta I."/>
            <person name="Carrasco G."/>
            <person name="Villalon P."/>
            <person name="Saez-Nieto J.A."/>
        </authorList>
    </citation>
    <scope>NUCLEOTIDE SEQUENCE [LARGE SCALE GENOMIC DNA]</scope>
    <source>
        <strain evidence="8 9">CNM695-12</strain>
    </source>
</reference>
<dbReference type="AlphaFoldDB" id="A0A433S9N3"/>
<dbReference type="RefSeq" id="WP_126981165.1">
    <property type="nucleotide sequence ID" value="NZ_PQSP01000013.1"/>
</dbReference>
<evidence type="ECO:0000256" key="2">
    <source>
        <dbReference type="ARBA" id="ARBA00022679"/>
    </source>
</evidence>
<keyword evidence="9" id="KW-1185">Reference proteome</keyword>
<comment type="function">
    <text evidence="3">Protein-arginine rhamnosyltransferase that catalyzes the transfer of a single rhamnose to elongation factor P (EF-P) on 'Lys-32', a modification required for EF-P-dependent rescue of polyproline stalled ribosomes.</text>
</comment>
<evidence type="ECO:0000256" key="4">
    <source>
        <dbReference type="ARBA" id="ARBA00024346"/>
    </source>
</evidence>
<comment type="catalytic activity">
    <reaction evidence="7">
        <text>dTDP-beta-L-rhamnose + L-arginyl-[protein] = N(omega)-(alpha-L-rhamnosyl)-L-arginyl-[protein] + dTDP + H(+)</text>
        <dbReference type="Rhea" id="RHEA:66692"/>
        <dbReference type="Rhea" id="RHEA-COMP:10532"/>
        <dbReference type="Rhea" id="RHEA-COMP:17096"/>
        <dbReference type="ChEBI" id="CHEBI:15378"/>
        <dbReference type="ChEBI" id="CHEBI:29965"/>
        <dbReference type="ChEBI" id="CHEBI:57510"/>
        <dbReference type="ChEBI" id="CHEBI:58369"/>
        <dbReference type="ChEBI" id="CHEBI:167445"/>
    </reaction>
    <physiologicalReaction direction="left-to-right" evidence="7">
        <dbReference type="Rhea" id="RHEA:66693"/>
    </physiologicalReaction>
</comment>
<dbReference type="NCBIfam" id="TIGR03837">
    <property type="entry name" value="efp_Arg_rhamno"/>
    <property type="match status" value="1"/>
</dbReference>
<comment type="caution">
    <text evidence="8">The sequence shown here is derived from an EMBL/GenBank/DDBJ whole genome shotgun (WGS) entry which is preliminary data.</text>
</comment>
<comment type="similarity">
    <text evidence="4">Belongs to the glycosyltransferase 104 family.</text>
</comment>
<dbReference type="Pfam" id="PF10093">
    <property type="entry name" value="EarP"/>
    <property type="match status" value="1"/>
</dbReference>
<dbReference type="PIRSF" id="PIRSF015557">
    <property type="entry name" value="UCP015557"/>
    <property type="match status" value="1"/>
</dbReference>
<name>A0A433S9N3_9BURK</name>
<evidence type="ECO:0000313" key="9">
    <source>
        <dbReference type="Proteomes" id="UP000286947"/>
    </source>
</evidence>
<proteinExistence type="inferred from homology"/>
<protein>
    <recommendedName>
        <fullName evidence="5">Protein-arginine rhamnosyltransferase</fullName>
    </recommendedName>
    <alternativeName>
        <fullName evidence="6">EF-P arginine rhamnosyltransferase</fullName>
    </alternativeName>
</protein>
<evidence type="ECO:0000256" key="6">
    <source>
        <dbReference type="ARBA" id="ARBA00030025"/>
    </source>
</evidence>
<accession>A0A433S9N3</accession>
<organism evidence="8 9">
    <name type="scientific">Saezia sanguinis</name>
    <dbReference type="NCBI Taxonomy" id="1965230"/>
    <lineage>
        <taxon>Bacteria</taxon>
        <taxon>Pseudomonadati</taxon>
        <taxon>Pseudomonadota</taxon>
        <taxon>Betaproteobacteria</taxon>
        <taxon>Burkholderiales</taxon>
        <taxon>Saeziaceae</taxon>
        <taxon>Saezia</taxon>
    </lineage>
</organism>
<evidence type="ECO:0000313" key="8">
    <source>
        <dbReference type="EMBL" id="RUS65430.1"/>
    </source>
</evidence>
<dbReference type="InterPro" id="IPR016633">
    <property type="entry name" value="EarP"/>
</dbReference>
<dbReference type="GO" id="GO:0106361">
    <property type="term" value="F:protein-arginine rhamnosyltransferase activity"/>
    <property type="evidence" value="ECO:0007669"/>
    <property type="project" value="InterPro"/>
</dbReference>
<dbReference type="Proteomes" id="UP000286947">
    <property type="component" value="Unassembled WGS sequence"/>
</dbReference>
<evidence type="ECO:0000256" key="1">
    <source>
        <dbReference type="ARBA" id="ARBA00022676"/>
    </source>
</evidence>